<evidence type="ECO:0000313" key="1">
    <source>
        <dbReference type="EMBL" id="CAK5013240.1"/>
    </source>
</evidence>
<keyword evidence="2" id="KW-1185">Reference proteome</keyword>
<organism evidence="1 2">
    <name type="scientific">Meloidogyne enterolobii</name>
    <name type="common">Root-knot nematode worm</name>
    <name type="synonym">Meloidogyne mayaguensis</name>
    <dbReference type="NCBI Taxonomy" id="390850"/>
    <lineage>
        <taxon>Eukaryota</taxon>
        <taxon>Metazoa</taxon>
        <taxon>Ecdysozoa</taxon>
        <taxon>Nematoda</taxon>
        <taxon>Chromadorea</taxon>
        <taxon>Rhabditida</taxon>
        <taxon>Tylenchina</taxon>
        <taxon>Tylenchomorpha</taxon>
        <taxon>Tylenchoidea</taxon>
        <taxon>Meloidogynidae</taxon>
        <taxon>Meloidogyninae</taxon>
        <taxon>Meloidogyne</taxon>
    </lineage>
</organism>
<name>A0ACB0XQT0_MELEN</name>
<accession>A0ACB0XQT0</accession>
<protein>
    <submittedName>
        <fullName evidence="1">Uncharacterized protein</fullName>
    </submittedName>
</protein>
<dbReference type="EMBL" id="CAVMJV010000002">
    <property type="protein sequence ID" value="CAK5013240.1"/>
    <property type="molecule type" value="Genomic_DNA"/>
</dbReference>
<proteinExistence type="predicted"/>
<evidence type="ECO:0000313" key="2">
    <source>
        <dbReference type="Proteomes" id="UP001497535"/>
    </source>
</evidence>
<dbReference type="Proteomes" id="UP001497535">
    <property type="component" value="Unassembled WGS sequence"/>
</dbReference>
<comment type="caution">
    <text evidence="1">The sequence shown here is derived from an EMBL/GenBank/DDBJ whole genome shotgun (WGS) entry which is preliminary data.</text>
</comment>
<sequence>MLATLMQQRKKSINIKREKNTQLLAINNDRKISAPAVILTTTKNKISSSRLAEVNSAFVALTAAAATSESDIVVDETTTTTMPAITRNRCFSDTKTAHVKRGKGVFLHWQQWSKRQNQQQVNDQYQQKHCTLEEEETNQIDDACVNSNQSKNIKRSTSSFAALREEEKDENNDEDFVVNKVSH</sequence>
<reference evidence="1" key="1">
    <citation type="submission" date="2023-11" db="EMBL/GenBank/DDBJ databases">
        <authorList>
            <person name="Poullet M."/>
        </authorList>
    </citation>
    <scope>NUCLEOTIDE SEQUENCE</scope>
    <source>
        <strain evidence="1">E1834</strain>
    </source>
</reference>
<gene>
    <name evidence="1" type="ORF">MENTE1834_LOCUS2354</name>
</gene>